<evidence type="ECO:0000313" key="3">
    <source>
        <dbReference type="Proteomes" id="UP000006229"/>
    </source>
</evidence>
<evidence type="ECO:0000256" key="1">
    <source>
        <dbReference type="SAM" id="Phobius"/>
    </source>
</evidence>
<comment type="caution">
    <text evidence="2">The sequence shown here is derived from an EMBL/GenBank/DDBJ whole genome shotgun (WGS) entry which is preliminary data.</text>
</comment>
<organism evidence="2 3">
    <name type="scientific">Mycoplasmopsis canis UFG4</name>
    <dbReference type="NCBI Taxonomy" id="1131455"/>
    <lineage>
        <taxon>Bacteria</taxon>
        <taxon>Bacillati</taxon>
        <taxon>Mycoplasmatota</taxon>
        <taxon>Mycoplasmoidales</taxon>
        <taxon>Metamycoplasmataceae</taxon>
        <taxon>Mycoplasmopsis</taxon>
    </lineage>
</organism>
<name>I1A7H3_9BACT</name>
<dbReference type="Proteomes" id="UP000006229">
    <property type="component" value="Unassembled WGS sequence"/>
</dbReference>
<protein>
    <submittedName>
        <fullName evidence="2">Uncharacterized protein</fullName>
    </submittedName>
</protein>
<accession>I1A7H3</accession>
<proteinExistence type="predicted"/>
<dbReference type="AlphaFoldDB" id="I1A7H3"/>
<gene>
    <name evidence="2" type="ORF">MCANUFG4_00115</name>
</gene>
<reference evidence="2 3" key="1">
    <citation type="journal article" date="2012" name="J. Bacteriol.">
        <title>Genome annotation of five Mycoplasma canis strains.</title>
        <authorList>
            <person name="Brown D.R."/>
            <person name="May M."/>
            <person name="Michaels D.L."/>
            <person name="Barbet A.F."/>
        </authorList>
    </citation>
    <scope>NUCLEOTIDE SEQUENCE [LARGE SCALE GENOMIC DNA]</scope>
    <source>
        <strain evidence="2 3">UFG4</strain>
    </source>
</reference>
<feature type="transmembrane region" description="Helical" evidence="1">
    <location>
        <begin position="49"/>
        <end position="66"/>
    </location>
</feature>
<dbReference type="PATRIC" id="fig|1131455.3.peg.22"/>
<dbReference type="EMBL" id="AJFU01000001">
    <property type="protein sequence ID" value="EIE42444.1"/>
    <property type="molecule type" value="Genomic_DNA"/>
</dbReference>
<keyword evidence="1" id="KW-0812">Transmembrane</keyword>
<sequence length="178" mass="21238">MDYIKNILDIFYITFFSSKKKKKKNIKIYIVMDKEKKLLEISFGNRKQIKILFWGILFLILAIPLLKSSKIGSVIFFILFISRLITYFRVKKNKEFALLTDKSISGSIIVKRKRKYEFENFLINLNQITSISMYKNTIYIQYKSNEFYSEKKEIQLDDVKSAYFVKEQLEIAKDLFGL</sequence>
<keyword evidence="1" id="KW-1133">Transmembrane helix</keyword>
<keyword evidence="1" id="KW-0472">Membrane</keyword>
<keyword evidence="3" id="KW-1185">Reference proteome</keyword>
<evidence type="ECO:0000313" key="2">
    <source>
        <dbReference type="EMBL" id="EIE42444.1"/>
    </source>
</evidence>
<feature type="transmembrane region" description="Helical" evidence="1">
    <location>
        <begin position="72"/>
        <end position="90"/>
    </location>
</feature>